<protein>
    <recommendedName>
        <fullName evidence="2">Large ribosomal subunit protein bL21m</fullName>
    </recommendedName>
</protein>
<sequence>MPRVRTWCAGLFERSKFLQLLKYQHLIIVLEHTTMLRSMFMGGVRNLSFSAPLRSTATLATKTATSTTQTLPDLRALKFDSNGSKDLYAICKIHNMPYLVTKGDRLILPYKIKGYNVGDVLKLDQVVTLGSRNFTYNNAKGIPEKAFSLTATLAEITREPLYHVYKKKPRCRRLKTLDVEPYQTHLVINELKLN</sequence>
<dbReference type="GO" id="GO:0003735">
    <property type="term" value="F:structural constituent of ribosome"/>
    <property type="evidence" value="ECO:0007669"/>
    <property type="project" value="TreeGrafter"/>
</dbReference>
<dbReference type="PANTHER" id="PTHR21349">
    <property type="entry name" value="50S RIBOSOMAL PROTEIN L21"/>
    <property type="match status" value="1"/>
</dbReference>
<dbReference type="InterPro" id="IPR028909">
    <property type="entry name" value="bL21-like"/>
</dbReference>
<dbReference type="STRING" id="2163413.A0A4P6XID3"/>
<dbReference type="EMBL" id="CP034456">
    <property type="protein sequence ID" value="QBM85806.1"/>
    <property type="molecule type" value="Genomic_DNA"/>
</dbReference>
<evidence type="ECO:0000256" key="2">
    <source>
        <dbReference type="ARBA" id="ARBA00044129"/>
    </source>
</evidence>
<organism evidence="3 4">
    <name type="scientific">Metschnikowia aff. pulcherrima</name>
    <dbReference type="NCBI Taxonomy" id="2163413"/>
    <lineage>
        <taxon>Eukaryota</taxon>
        <taxon>Fungi</taxon>
        <taxon>Dikarya</taxon>
        <taxon>Ascomycota</taxon>
        <taxon>Saccharomycotina</taxon>
        <taxon>Pichiomycetes</taxon>
        <taxon>Metschnikowiaceae</taxon>
        <taxon>Metschnikowia</taxon>
    </lineage>
</organism>
<dbReference type="Pfam" id="PF00829">
    <property type="entry name" value="Ribosomal_L21p"/>
    <property type="match status" value="1"/>
</dbReference>
<proteinExistence type="inferred from homology"/>
<evidence type="ECO:0000313" key="4">
    <source>
        <dbReference type="Proteomes" id="UP000292447"/>
    </source>
</evidence>
<dbReference type="Proteomes" id="UP000292447">
    <property type="component" value="Chromosome I"/>
</dbReference>
<dbReference type="GO" id="GO:0005762">
    <property type="term" value="C:mitochondrial large ribosomal subunit"/>
    <property type="evidence" value="ECO:0007669"/>
    <property type="project" value="TreeGrafter"/>
</dbReference>
<reference evidence="4" key="1">
    <citation type="submission" date="2019-03" db="EMBL/GenBank/DDBJ databases">
        <title>Snf2 controls pulcherriminic acid biosynthesis and connects pigmentation and antifungal activity of the yeast Metschnikowia pulcherrima.</title>
        <authorList>
            <person name="Gore-Lloyd D."/>
            <person name="Sumann I."/>
            <person name="Brachmann A.O."/>
            <person name="Schneeberger K."/>
            <person name="Ortiz-Merino R.A."/>
            <person name="Moreno-Beltran M."/>
            <person name="Schlaefli M."/>
            <person name="Kirner P."/>
            <person name="Santos Kron A."/>
            <person name="Wolfe K.H."/>
            <person name="Piel J."/>
            <person name="Ahrens C.H."/>
            <person name="Henk D."/>
            <person name="Freimoser F.M."/>
        </authorList>
    </citation>
    <scope>NUCLEOTIDE SEQUENCE [LARGE SCALE GENOMIC DNA]</scope>
    <source>
        <strain evidence="4">APC 1.2</strain>
    </source>
</reference>
<dbReference type="AlphaFoldDB" id="A0A4P6XID3"/>
<dbReference type="InterPro" id="IPR036164">
    <property type="entry name" value="bL21-like_sf"/>
</dbReference>
<dbReference type="PANTHER" id="PTHR21349:SF0">
    <property type="entry name" value="LARGE RIBOSOMAL SUBUNIT PROTEIN BL21M"/>
    <property type="match status" value="1"/>
</dbReference>
<gene>
    <name evidence="3" type="primary">MPUL0A04340</name>
    <name evidence="3" type="ORF">METSCH_A04340</name>
</gene>
<evidence type="ECO:0000313" key="3">
    <source>
        <dbReference type="EMBL" id="QBM85806.1"/>
    </source>
</evidence>
<name>A0A4P6XID3_9ASCO</name>
<evidence type="ECO:0000256" key="1">
    <source>
        <dbReference type="ARBA" id="ARBA00008563"/>
    </source>
</evidence>
<comment type="similarity">
    <text evidence="1">Belongs to the bacterial ribosomal protein bL21 family.</text>
</comment>
<keyword evidence="4" id="KW-1185">Reference proteome</keyword>
<accession>A0A4P6XID3</accession>
<dbReference type="SUPFAM" id="SSF141091">
    <property type="entry name" value="L21p-like"/>
    <property type="match status" value="1"/>
</dbReference>